<reference evidence="2" key="1">
    <citation type="submission" date="2015-11" db="EMBL/GenBank/DDBJ databases">
        <title>Draft Genome Sequence of the Radioresistant Bacterium Deinococcus grandis, Isolated from Freshwater Fish in Japan.</title>
        <authorList>
            <person name="Satoh K."/>
            <person name="Onodera T."/>
            <person name="Omoso K."/>
            <person name="Takeda-Yano K."/>
            <person name="Katayama T."/>
            <person name="Oono Y."/>
            <person name="Narumi I."/>
        </authorList>
    </citation>
    <scope>NUCLEOTIDE SEQUENCE [LARGE SCALE GENOMIC DNA]</scope>
    <source>
        <strain evidence="2">ATCC 43672</strain>
    </source>
</reference>
<name>A0A117DNL1_9DEIO</name>
<dbReference type="OrthoDB" id="72620at2"/>
<gene>
    <name evidence="1" type="ORF">DEIGR_101883</name>
</gene>
<dbReference type="Pfam" id="PF11482">
    <property type="entry name" value="DUF3208"/>
    <property type="match status" value="1"/>
</dbReference>
<dbReference type="RefSeq" id="WP_058978635.1">
    <property type="nucleotide sequence ID" value="NZ_BCMS01000001.1"/>
</dbReference>
<evidence type="ECO:0000313" key="1">
    <source>
        <dbReference type="EMBL" id="GAQ21856.1"/>
    </source>
</evidence>
<protein>
    <recommendedName>
        <fullName evidence="3">DUF3208 domain-containing protein</fullName>
    </recommendedName>
</protein>
<dbReference type="InterPro" id="IPR021576">
    <property type="entry name" value="DUF3208"/>
</dbReference>
<comment type="caution">
    <text evidence="1">The sequence shown here is derived from an EMBL/GenBank/DDBJ whole genome shotgun (WGS) entry which is preliminary data.</text>
</comment>
<dbReference type="Gene3D" id="3.30.70.2290">
    <property type="entry name" value="Protein of unknown function (DUF3208)"/>
    <property type="match status" value="1"/>
</dbReference>
<proteinExistence type="predicted"/>
<sequence length="134" mass="14944">MLWRVSISEPAPGGRAAVRLLQGYVWHPQDADIDLETFLPHELDLPAPDEHAEQEEGAHVLWDSVNPPFAFFENGEPTASQAFYQFTVLRVYEPRPDDDSLHADAQAASGLLGPLLEGTPDGVGWQLWEDLRDL</sequence>
<keyword evidence="2" id="KW-1185">Reference proteome</keyword>
<organism evidence="1 2">
    <name type="scientific">Deinococcus grandis</name>
    <dbReference type="NCBI Taxonomy" id="57498"/>
    <lineage>
        <taxon>Bacteria</taxon>
        <taxon>Thermotogati</taxon>
        <taxon>Deinococcota</taxon>
        <taxon>Deinococci</taxon>
        <taxon>Deinococcales</taxon>
        <taxon>Deinococcaceae</taxon>
        <taxon>Deinococcus</taxon>
    </lineage>
</organism>
<evidence type="ECO:0008006" key="3">
    <source>
        <dbReference type="Google" id="ProtNLM"/>
    </source>
</evidence>
<dbReference type="EMBL" id="BCMS01000001">
    <property type="protein sequence ID" value="GAQ21856.1"/>
    <property type="molecule type" value="Genomic_DNA"/>
</dbReference>
<dbReference type="Proteomes" id="UP000056209">
    <property type="component" value="Unassembled WGS sequence"/>
</dbReference>
<dbReference type="AlphaFoldDB" id="A0A117DNL1"/>
<evidence type="ECO:0000313" key="2">
    <source>
        <dbReference type="Proteomes" id="UP000056209"/>
    </source>
</evidence>
<accession>A0A117DNL1</accession>